<evidence type="ECO:0000256" key="1">
    <source>
        <dbReference type="ARBA" id="ARBA00004141"/>
    </source>
</evidence>
<evidence type="ECO:0000256" key="4">
    <source>
        <dbReference type="ARBA" id="ARBA00023136"/>
    </source>
</evidence>
<feature type="transmembrane region" description="Helical" evidence="6">
    <location>
        <begin position="134"/>
        <end position="153"/>
    </location>
</feature>
<sequence length="344" mass="36796">MSVNKVPVIRVDGPESGYGSISRPGSSTSESTQLDDNNHKREMKGLFHMALSALAFSLNSLLVKLGSAYFPSLQLVAARSIIQMSFGILSCLFLGIKVLGPRHLWSWLWLRGLFGSVGLALFYFSITILPLADATVLFFTGPMFTSIFAAIFLGESFGGLDFIAAFLCLIGVTLCSKPSFLVDSGIPTLLELIPGSTWSRAAGSGAALTGAVLSALAYVTVRKLGRSVHFLLHVTYFGMASSIFSLTMAYSQNQLVPVRFDKGGLILVFIGLSACAGQCLLNSGLQLAPAGPGTLMRNLDVAFAFFYGITIFNEIPDFYSISGAILIVGCAVIMGLRKYFATRS</sequence>
<dbReference type="InterPro" id="IPR000620">
    <property type="entry name" value="EamA_dom"/>
</dbReference>
<feature type="transmembrane region" description="Helical" evidence="6">
    <location>
        <begin position="201"/>
        <end position="221"/>
    </location>
</feature>
<dbReference type="Pfam" id="PF00892">
    <property type="entry name" value="EamA"/>
    <property type="match status" value="2"/>
</dbReference>
<dbReference type="OMA" id="VEIFMGI"/>
<evidence type="ECO:0000259" key="7">
    <source>
        <dbReference type="Pfam" id="PF00892"/>
    </source>
</evidence>
<feature type="transmembrane region" description="Helical" evidence="6">
    <location>
        <begin position="76"/>
        <end position="96"/>
    </location>
</feature>
<dbReference type="AlphaFoldDB" id="A0A137P7M8"/>
<proteinExistence type="predicted"/>
<reference evidence="8 9" key="1">
    <citation type="journal article" date="2015" name="Genome Biol. Evol.">
        <title>Phylogenomic analyses indicate that early fungi evolved digesting cell walls of algal ancestors of land plants.</title>
        <authorList>
            <person name="Chang Y."/>
            <person name="Wang S."/>
            <person name="Sekimoto S."/>
            <person name="Aerts A.L."/>
            <person name="Choi C."/>
            <person name="Clum A."/>
            <person name="LaButti K.M."/>
            <person name="Lindquist E.A."/>
            <person name="Yee Ngan C."/>
            <person name="Ohm R.A."/>
            <person name="Salamov A.A."/>
            <person name="Grigoriev I.V."/>
            <person name="Spatafora J.W."/>
            <person name="Berbee M.L."/>
        </authorList>
    </citation>
    <scope>NUCLEOTIDE SEQUENCE [LARGE SCALE GENOMIC DNA]</scope>
    <source>
        <strain evidence="8 9">NRRL 28638</strain>
    </source>
</reference>
<evidence type="ECO:0000256" key="2">
    <source>
        <dbReference type="ARBA" id="ARBA00022692"/>
    </source>
</evidence>
<evidence type="ECO:0000256" key="6">
    <source>
        <dbReference type="SAM" id="Phobius"/>
    </source>
</evidence>
<comment type="subcellular location">
    <subcellularLocation>
        <location evidence="1">Membrane</location>
        <topology evidence="1">Multi-pass membrane protein</topology>
    </subcellularLocation>
</comment>
<name>A0A137P7M8_CONC2</name>
<feature type="transmembrane region" description="Helical" evidence="6">
    <location>
        <begin position="46"/>
        <end position="70"/>
    </location>
</feature>
<gene>
    <name evidence="8" type="ORF">CONCODRAFT_78553</name>
</gene>
<keyword evidence="2 6" id="KW-0812">Transmembrane</keyword>
<evidence type="ECO:0000313" key="9">
    <source>
        <dbReference type="Proteomes" id="UP000070444"/>
    </source>
</evidence>
<feature type="transmembrane region" description="Helical" evidence="6">
    <location>
        <begin position="108"/>
        <end position="128"/>
    </location>
</feature>
<accession>A0A137P7M8</accession>
<feature type="region of interest" description="Disordered" evidence="5">
    <location>
        <begin position="11"/>
        <end position="36"/>
    </location>
</feature>
<feature type="transmembrane region" description="Helical" evidence="6">
    <location>
        <begin position="228"/>
        <end position="251"/>
    </location>
</feature>
<dbReference type="PANTHER" id="PTHR22911">
    <property type="entry name" value="ACYL-MALONYL CONDENSING ENZYME-RELATED"/>
    <property type="match status" value="1"/>
</dbReference>
<feature type="transmembrane region" description="Helical" evidence="6">
    <location>
        <begin position="263"/>
        <end position="283"/>
    </location>
</feature>
<feature type="transmembrane region" description="Helical" evidence="6">
    <location>
        <begin position="318"/>
        <end position="336"/>
    </location>
</feature>
<dbReference type="PANTHER" id="PTHR22911:SF6">
    <property type="entry name" value="SOLUTE CARRIER FAMILY 35 MEMBER G1"/>
    <property type="match status" value="1"/>
</dbReference>
<dbReference type="EMBL" id="KQ964486">
    <property type="protein sequence ID" value="KXN71016.1"/>
    <property type="molecule type" value="Genomic_DNA"/>
</dbReference>
<dbReference type="Proteomes" id="UP000070444">
    <property type="component" value="Unassembled WGS sequence"/>
</dbReference>
<evidence type="ECO:0000256" key="5">
    <source>
        <dbReference type="SAM" id="MobiDB-lite"/>
    </source>
</evidence>
<keyword evidence="4 6" id="KW-0472">Membrane</keyword>
<dbReference type="OrthoDB" id="306876at2759"/>
<feature type="transmembrane region" description="Helical" evidence="6">
    <location>
        <begin position="160"/>
        <end position="181"/>
    </location>
</feature>
<keyword evidence="3 6" id="KW-1133">Transmembrane helix</keyword>
<evidence type="ECO:0000256" key="3">
    <source>
        <dbReference type="ARBA" id="ARBA00022989"/>
    </source>
</evidence>
<feature type="transmembrane region" description="Helical" evidence="6">
    <location>
        <begin position="295"/>
        <end position="312"/>
    </location>
</feature>
<feature type="compositionally biased region" description="Polar residues" evidence="5">
    <location>
        <begin position="23"/>
        <end position="35"/>
    </location>
</feature>
<evidence type="ECO:0000313" key="8">
    <source>
        <dbReference type="EMBL" id="KXN71016.1"/>
    </source>
</evidence>
<keyword evidence="9" id="KW-1185">Reference proteome</keyword>
<organism evidence="8 9">
    <name type="scientific">Conidiobolus coronatus (strain ATCC 28846 / CBS 209.66 / NRRL 28638)</name>
    <name type="common">Delacroixia coronata</name>
    <dbReference type="NCBI Taxonomy" id="796925"/>
    <lineage>
        <taxon>Eukaryota</taxon>
        <taxon>Fungi</taxon>
        <taxon>Fungi incertae sedis</taxon>
        <taxon>Zoopagomycota</taxon>
        <taxon>Entomophthoromycotina</taxon>
        <taxon>Entomophthoromycetes</taxon>
        <taxon>Entomophthorales</taxon>
        <taxon>Ancylistaceae</taxon>
        <taxon>Conidiobolus</taxon>
    </lineage>
</organism>
<dbReference type="SUPFAM" id="SSF103481">
    <property type="entry name" value="Multidrug resistance efflux transporter EmrE"/>
    <property type="match status" value="2"/>
</dbReference>
<feature type="domain" description="EamA" evidence="7">
    <location>
        <begin position="44"/>
        <end position="175"/>
    </location>
</feature>
<feature type="domain" description="EamA" evidence="7">
    <location>
        <begin position="205"/>
        <end position="334"/>
    </location>
</feature>
<protein>
    <recommendedName>
        <fullName evidence="7">EamA domain-containing protein</fullName>
    </recommendedName>
</protein>
<dbReference type="GO" id="GO:0016020">
    <property type="term" value="C:membrane"/>
    <property type="evidence" value="ECO:0007669"/>
    <property type="project" value="UniProtKB-SubCell"/>
</dbReference>
<dbReference type="InterPro" id="IPR037185">
    <property type="entry name" value="EmrE-like"/>
</dbReference>